<dbReference type="Gene3D" id="3.40.250.10">
    <property type="entry name" value="Rhodanese-like domain"/>
    <property type="match status" value="1"/>
</dbReference>
<dbReference type="KEGG" id="stai:STAIW_v1c00800"/>
<dbReference type="PANTHER" id="PTHR43031">
    <property type="entry name" value="FAD-DEPENDENT OXIDOREDUCTASE"/>
    <property type="match status" value="1"/>
</dbReference>
<dbReference type="SUPFAM" id="SSF52821">
    <property type="entry name" value="Rhodanese/Cell cycle control phosphatase"/>
    <property type="match status" value="1"/>
</dbReference>
<gene>
    <name evidence="2" type="ORF">STAIW_v1c00800</name>
</gene>
<dbReference type="EMBL" id="CP005074">
    <property type="protein sequence ID" value="AGR40772.1"/>
    <property type="molecule type" value="Genomic_DNA"/>
</dbReference>
<dbReference type="PANTHER" id="PTHR43031:SF7">
    <property type="entry name" value="NITRIC OXIDE REDUCTASE FLRD-NAD(+) REDUCTASE"/>
    <property type="match status" value="1"/>
</dbReference>
<dbReference type="STRING" id="1276220.STAIW_v1c00800"/>
<feature type="domain" description="Rhodanese" evidence="1">
    <location>
        <begin position="61"/>
        <end position="145"/>
    </location>
</feature>
<dbReference type="PROSITE" id="PS50206">
    <property type="entry name" value="RHODANESE_3"/>
    <property type="match status" value="1"/>
</dbReference>
<proteinExistence type="predicted"/>
<dbReference type="InterPro" id="IPR036873">
    <property type="entry name" value="Rhodanese-like_dom_sf"/>
</dbReference>
<dbReference type="OrthoDB" id="389504at2"/>
<reference evidence="2 3" key="1">
    <citation type="journal article" date="2013" name="Genome Biol. Evol.">
        <title>Comparison of metabolic capacities and inference of gene content evolution in mosquito-associated Spiroplasma diminutum and S. taiwanense.</title>
        <authorList>
            <person name="Lo W.S."/>
            <person name="Ku C."/>
            <person name="Chen L.L."/>
            <person name="Chang T.H."/>
            <person name="Kuo C.H."/>
        </authorList>
    </citation>
    <scope>NUCLEOTIDE SEQUENCE [LARGE SCALE GENOMIC DNA]</scope>
    <source>
        <strain evidence="2">CT-1</strain>
    </source>
</reference>
<sequence length="155" mass="18718">MIHITNYKISISLLIEYIISLGDIMQWLDIIFKFIEKIFKTNSFRKKYKTKNIKKLTTLLKSKKWQIIDIRNQISFNEHHLEGTINIPITAFNFKFFKLIDKNHNILIINEDPRSHLSIYKKLNTRGFKVFILNEKYKNIRNDISFDKYTKVVIY</sequence>
<dbReference type="Proteomes" id="UP000014984">
    <property type="component" value="Chromosome"/>
</dbReference>
<dbReference type="Pfam" id="PF00581">
    <property type="entry name" value="Rhodanese"/>
    <property type="match status" value="1"/>
</dbReference>
<dbReference type="HOGENOM" id="CLU_1936799_0_0_14"/>
<dbReference type="InterPro" id="IPR001763">
    <property type="entry name" value="Rhodanese-like_dom"/>
</dbReference>
<dbReference type="InterPro" id="IPR050229">
    <property type="entry name" value="GlpE_sulfurtransferase"/>
</dbReference>
<evidence type="ECO:0000313" key="3">
    <source>
        <dbReference type="Proteomes" id="UP000014984"/>
    </source>
</evidence>
<evidence type="ECO:0000313" key="2">
    <source>
        <dbReference type="EMBL" id="AGR40772.1"/>
    </source>
</evidence>
<dbReference type="PATRIC" id="fig|1276220.3.peg.81"/>
<accession>S5LYN3</accession>
<name>S5LYN3_9MOLU</name>
<dbReference type="CDD" id="cd00158">
    <property type="entry name" value="RHOD"/>
    <property type="match status" value="1"/>
</dbReference>
<organism evidence="2 3">
    <name type="scientific">Spiroplasma taiwanense CT-1</name>
    <dbReference type="NCBI Taxonomy" id="1276220"/>
    <lineage>
        <taxon>Bacteria</taxon>
        <taxon>Bacillati</taxon>
        <taxon>Mycoplasmatota</taxon>
        <taxon>Mollicutes</taxon>
        <taxon>Entomoplasmatales</taxon>
        <taxon>Spiroplasmataceae</taxon>
        <taxon>Spiroplasma</taxon>
    </lineage>
</organism>
<evidence type="ECO:0000259" key="1">
    <source>
        <dbReference type="PROSITE" id="PS50206"/>
    </source>
</evidence>
<protein>
    <recommendedName>
        <fullName evidence="1">Rhodanese domain-containing protein</fullName>
    </recommendedName>
</protein>
<dbReference type="AlphaFoldDB" id="S5LYN3"/>
<dbReference type="eggNOG" id="COG0607">
    <property type="taxonomic scope" value="Bacteria"/>
</dbReference>
<keyword evidence="3" id="KW-1185">Reference proteome</keyword>